<dbReference type="OMA" id="VELIWEV"/>
<protein>
    <submittedName>
        <fullName evidence="4">BnaC09g14680D protein</fullName>
    </submittedName>
</protein>
<dbReference type="InterPro" id="IPR025558">
    <property type="entry name" value="DUF4283"/>
</dbReference>
<organism evidence="4 5">
    <name type="scientific">Brassica napus</name>
    <name type="common">Rape</name>
    <dbReference type="NCBI Taxonomy" id="3708"/>
    <lineage>
        <taxon>Eukaryota</taxon>
        <taxon>Viridiplantae</taxon>
        <taxon>Streptophyta</taxon>
        <taxon>Embryophyta</taxon>
        <taxon>Tracheophyta</taxon>
        <taxon>Spermatophyta</taxon>
        <taxon>Magnoliopsida</taxon>
        <taxon>eudicotyledons</taxon>
        <taxon>Gunneridae</taxon>
        <taxon>Pentapetalae</taxon>
        <taxon>rosids</taxon>
        <taxon>malvids</taxon>
        <taxon>Brassicales</taxon>
        <taxon>Brassicaceae</taxon>
        <taxon>Brassiceae</taxon>
        <taxon>Brassica</taxon>
    </lineage>
</organism>
<dbReference type="InterPro" id="IPR025836">
    <property type="entry name" value="Zn_knuckle_CX2CX4HX4C"/>
</dbReference>
<feature type="compositionally biased region" description="Basic and acidic residues" evidence="1">
    <location>
        <begin position="356"/>
        <end position="388"/>
    </location>
</feature>
<feature type="compositionally biased region" description="Basic and acidic residues" evidence="1">
    <location>
        <begin position="438"/>
        <end position="448"/>
    </location>
</feature>
<gene>
    <name evidence="4" type="primary">BnaC09g14680D</name>
    <name evidence="4" type="ORF">GSBRNA2T00086933001</name>
</gene>
<name>A0A078ICZ8_BRANA</name>
<dbReference type="InterPro" id="IPR040256">
    <property type="entry name" value="At4g02000-like"/>
</dbReference>
<dbReference type="Proteomes" id="UP000028999">
    <property type="component" value="Unassembled WGS sequence"/>
</dbReference>
<accession>A0A078ICZ8</accession>
<dbReference type="PANTHER" id="PTHR31286">
    <property type="entry name" value="GLYCINE-RICH CELL WALL STRUCTURAL PROTEIN 1.8-LIKE"/>
    <property type="match status" value="1"/>
</dbReference>
<dbReference type="PANTHER" id="PTHR31286:SF178">
    <property type="entry name" value="DUF4283 DOMAIN-CONTAINING PROTEIN"/>
    <property type="match status" value="1"/>
</dbReference>
<evidence type="ECO:0000259" key="2">
    <source>
        <dbReference type="Pfam" id="PF14111"/>
    </source>
</evidence>
<proteinExistence type="predicted"/>
<feature type="region of interest" description="Disordered" evidence="1">
    <location>
        <begin position="112"/>
        <end position="139"/>
    </location>
</feature>
<evidence type="ECO:0000256" key="1">
    <source>
        <dbReference type="SAM" id="MobiDB-lite"/>
    </source>
</evidence>
<dbReference type="AlphaFoldDB" id="A0A078ICZ8"/>
<feature type="domain" description="DUF4283" evidence="2">
    <location>
        <begin position="147"/>
        <end position="204"/>
    </location>
</feature>
<sequence>MYGLYKRLKNFTGVSADDNTGLIEMDSEWWDDREKEIQYAKKIRENGIPHMELMRHIFGRQGSKPEAMYSTHVQDAMYAEQNENEQLDKHVPEIHDNDGDDSNIIHKTDVHHDSQTISLDSPPRSPIGPSKRSNRKKNTFSVSSSLASLPKIWKLEETVVGTDLGFGKFQFDFETVEDMEGVLKNQPFHFDYWMLALARWQPKKSLLYPSEIPFWVRIIGVPVEFKTEATFESIGDAIGRTVTVDLDHSRVQVVVDAFKELCFETTIDFNGGEFYDGEEAPVSLRYEKLFGYCQVCGSLCHKDDVCPLDVKNTKKSPEKKREGREGNGVWHDGAKYDDRARSYKGVVINGNANQQQKEREGREYYGKGKGKMGEETDSKWMKVPERGNKRANNNRGTYRGDGEASRYRPARREDSRSGVQSGHLRHSSEQTKQPFQQEVREEVREEGEIRSVAEARIMPPSQAFQVELANTQAEGTTVISDPTDVDRGLAEVHGMQEDQVDLEDEDVMDMDEIKAHLLENGIDMDAEDFLEETAEEETEEVIKEQAEDNNAHVTDGGTVEEEQGPVAGNAEKKPGLRKRLFKASTGTAGSSKLRAFNALASPRKRAAAKPGVRPGDTIKQAESKGASNLKLGTQKI</sequence>
<dbReference type="EMBL" id="LK032703">
    <property type="protein sequence ID" value="CDY47219.1"/>
    <property type="molecule type" value="Genomic_DNA"/>
</dbReference>
<dbReference type="Pfam" id="PF14392">
    <property type="entry name" value="zf-CCHC_4"/>
    <property type="match status" value="1"/>
</dbReference>
<evidence type="ECO:0000313" key="5">
    <source>
        <dbReference type="Proteomes" id="UP000028999"/>
    </source>
</evidence>
<feature type="region of interest" description="Disordered" evidence="1">
    <location>
        <begin position="348"/>
        <end position="448"/>
    </location>
</feature>
<keyword evidence="5" id="KW-1185">Reference proteome</keyword>
<feature type="region of interest" description="Disordered" evidence="1">
    <location>
        <begin position="311"/>
        <end position="334"/>
    </location>
</feature>
<dbReference type="Pfam" id="PF14111">
    <property type="entry name" value="DUF4283"/>
    <property type="match status" value="1"/>
</dbReference>
<feature type="domain" description="Zinc knuckle CX2CX4HX4C" evidence="3">
    <location>
        <begin position="261"/>
        <end position="307"/>
    </location>
</feature>
<dbReference type="STRING" id="3708.A0A078ICZ8"/>
<evidence type="ECO:0000313" key="4">
    <source>
        <dbReference type="EMBL" id="CDY47219.1"/>
    </source>
</evidence>
<dbReference type="Gramene" id="CDY47219">
    <property type="protein sequence ID" value="CDY47219"/>
    <property type="gene ID" value="GSBRNA2T00086933001"/>
</dbReference>
<dbReference type="PaxDb" id="3708-A0A078ICZ8"/>
<reference evidence="4 5" key="1">
    <citation type="journal article" date="2014" name="Science">
        <title>Plant genetics. Early allopolyploid evolution in the post-Neolithic Brassica napus oilseed genome.</title>
        <authorList>
            <person name="Chalhoub B."/>
            <person name="Denoeud F."/>
            <person name="Liu S."/>
            <person name="Parkin I.A."/>
            <person name="Tang H."/>
            <person name="Wang X."/>
            <person name="Chiquet J."/>
            <person name="Belcram H."/>
            <person name="Tong C."/>
            <person name="Samans B."/>
            <person name="Correa M."/>
            <person name="Da Silva C."/>
            <person name="Just J."/>
            <person name="Falentin C."/>
            <person name="Koh C.S."/>
            <person name="Le Clainche I."/>
            <person name="Bernard M."/>
            <person name="Bento P."/>
            <person name="Noel B."/>
            <person name="Labadie K."/>
            <person name="Alberti A."/>
            <person name="Charles M."/>
            <person name="Arnaud D."/>
            <person name="Guo H."/>
            <person name="Daviaud C."/>
            <person name="Alamery S."/>
            <person name="Jabbari K."/>
            <person name="Zhao M."/>
            <person name="Edger P.P."/>
            <person name="Chelaifa H."/>
            <person name="Tack D."/>
            <person name="Lassalle G."/>
            <person name="Mestiri I."/>
            <person name="Schnel N."/>
            <person name="Le Paslier M.C."/>
            <person name="Fan G."/>
            <person name="Renault V."/>
            <person name="Bayer P.E."/>
            <person name="Golicz A.A."/>
            <person name="Manoli S."/>
            <person name="Lee T.H."/>
            <person name="Thi V.H."/>
            <person name="Chalabi S."/>
            <person name="Hu Q."/>
            <person name="Fan C."/>
            <person name="Tollenaere R."/>
            <person name="Lu Y."/>
            <person name="Battail C."/>
            <person name="Shen J."/>
            <person name="Sidebottom C.H."/>
            <person name="Wang X."/>
            <person name="Canaguier A."/>
            <person name="Chauveau A."/>
            <person name="Berard A."/>
            <person name="Deniot G."/>
            <person name="Guan M."/>
            <person name="Liu Z."/>
            <person name="Sun F."/>
            <person name="Lim Y.P."/>
            <person name="Lyons E."/>
            <person name="Town C.D."/>
            <person name="Bancroft I."/>
            <person name="Wang X."/>
            <person name="Meng J."/>
            <person name="Ma J."/>
            <person name="Pires J.C."/>
            <person name="King G.J."/>
            <person name="Brunel D."/>
            <person name="Delourme R."/>
            <person name="Renard M."/>
            <person name="Aury J.M."/>
            <person name="Adams K.L."/>
            <person name="Batley J."/>
            <person name="Snowdon R.J."/>
            <person name="Tost J."/>
            <person name="Edwards D."/>
            <person name="Zhou Y."/>
            <person name="Hua W."/>
            <person name="Sharpe A.G."/>
            <person name="Paterson A.H."/>
            <person name="Guan C."/>
            <person name="Wincker P."/>
        </authorList>
    </citation>
    <scope>NUCLEOTIDE SEQUENCE [LARGE SCALE GENOMIC DNA]</scope>
    <source>
        <strain evidence="5">cv. Darmor-bzh</strain>
    </source>
</reference>
<feature type="compositionally biased region" description="Basic and acidic residues" evidence="1">
    <location>
        <begin position="311"/>
        <end position="325"/>
    </location>
</feature>
<evidence type="ECO:0000259" key="3">
    <source>
        <dbReference type="Pfam" id="PF14392"/>
    </source>
</evidence>
<feature type="region of interest" description="Disordered" evidence="1">
    <location>
        <begin position="548"/>
        <end position="577"/>
    </location>
</feature>
<feature type="compositionally biased region" description="Basic and acidic residues" evidence="1">
    <location>
        <begin position="398"/>
        <end position="416"/>
    </location>
</feature>
<feature type="region of interest" description="Disordered" evidence="1">
    <location>
        <begin position="598"/>
        <end position="636"/>
    </location>
</feature>